<organism evidence="1 2">
    <name type="scientific">Penicillium nalgiovense</name>
    <dbReference type="NCBI Taxonomy" id="60175"/>
    <lineage>
        <taxon>Eukaryota</taxon>
        <taxon>Fungi</taxon>
        <taxon>Dikarya</taxon>
        <taxon>Ascomycota</taxon>
        <taxon>Pezizomycotina</taxon>
        <taxon>Eurotiomycetes</taxon>
        <taxon>Eurotiomycetidae</taxon>
        <taxon>Eurotiales</taxon>
        <taxon>Aspergillaceae</taxon>
        <taxon>Penicillium</taxon>
    </lineage>
</organism>
<reference evidence="2" key="1">
    <citation type="journal article" date="2017" name="Nat. Microbiol.">
        <title>Global analysis of biosynthetic gene clusters reveals vast potential of secondary metabolite production in Penicillium species.</title>
        <authorList>
            <person name="Nielsen J.C."/>
            <person name="Grijseels S."/>
            <person name="Prigent S."/>
            <person name="Ji B."/>
            <person name="Dainat J."/>
            <person name="Nielsen K.F."/>
            <person name="Frisvad J.C."/>
            <person name="Workman M."/>
            <person name="Nielsen J."/>
        </authorList>
    </citation>
    <scope>NUCLEOTIDE SEQUENCE [LARGE SCALE GENOMIC DNA]</scope>
    <source>
        <strain evidence="2">IBT 13039</strain>
    </source>
</reference>
<dbReference type="Proteomes" id="UP000191691">
    <property type="component" value="Unassembled WGS sequence"/>
</dbReference>
<evidence type="ECO:0000313" key="1">
    <source>
        <dbReference type="EMBL" id="OQE91825.1"/>
    </source>
</evidence>
<accession>A0A1V6YWJ8</accession>
<proteinExistence type="predicted"/>
<evidence type="ECO:0000313" key="2">
    <source>
        <dbReference type="Proteomes" id="UP000191691"/>
    </source>
</evidence>
<comment type="caution">
    <text evidence="1">The sequence shown here is derived from an EMBL/GenBank/DDBJ whole genome shotgun (WGS) entry which is preliminary data.</text>
</comment>
<dbReference type="AlphaFoldDB" id="A0A1V6YWJ8"/>
<protein>
    <submittedName>
        <fullName evidence="1">Uncharacterized protein</fullName>
    </submittedName>
</protein>
<keyword evidence="2" id="KW-1185">Reference proteome</keyword>
<gene>
    <name evidence="1" type="ORF">PENNAL_c0008G11083</name>
</gene>
<sequence>MTSFFLRGVQHKAAGMSNPQKKLQCRCTAGVIDLPTTILDCDPIYKDRLRYAARKDLPKSDTLLDHVNGLAELLSELALDPNHPASVYGAHISSQLKKCGKYLGINGNNMRMDPTYLNSTTEVFDARSTIDYGPKLSD</sequence>
<name>A0A1V6YWJ8_PENNA</name>
<dbReference type="EMBL" id="MOOB01000008">
    <property type="protein sequence ID" value="OQE91825.1"/>
    <property type="molecule type" value="Genomic_DNA"/>
</dbReference>